<keyword evidence="2" id="KW-0328">Glycosyltransferase</keyword>
<dbReference type="PANTHER" id="PTHR43179">
    <property type="entry name" value="RHAMNOSYLTRANSFERASE WBBL"/>
    <property type="match status" value="1"/>
</dbReference>
<dbReference type="PANTHER" id="PTHR43179:SF12">
    <property type="entry name" value="GALACTOFURANOSYLTRANSFERASE GLFT2"/>
    <property type="match status" value="1"/>
</dbReference>
<dbReference type="AlphaFoldDB" id="A0A2M7UIX2"/>
<dbReference type="Pfam" id="PF00535">
    <property type="entry name" value="Glycos_transf_2"/>
    <property type="match status" value="1"/>
</dbReference>
<feature type="non-terminal residue" evidence="5">
    <location>
        <position position="147"/>
    </location>
</feature>
<evidence type="ECO:0000313" key="6">
    <source>
        <dbReference type="Proteomes" id="UP000229805"/>
    </source>
</evidence>
<dbReference type="CDD" id="cd04186">
    <property type="entry name" value="GT_2_like_c"/>
    <property type="match status" value="1"/>
</dbReference>
<comment type="caution">
    <text evidence="5">The sequence shown here is derived from an EMBL/GenBank/DDBJ whole genome shotgun (WGS) entry which is preliminary data.</text>
</comment>
<proteinExistence type="inferred from homology"/>
<evidence type="ECO:0000256" key="1">
    <source>
        <dbReference type="ARBA" id="ARBA00006739"/>
    </source>
</evidence>
<dbReference type="Proteomes" id="UP000229805">
    <property type="component" value="Unassembled WGS sequence"/>
</dbReference>
<protein>
    <submittedName>
        <fullName evidence="5">Glycosyltransferase family 2 protein</fullName>
    </submittedName>
</protein>
<evidence type="ECO:0000259" key="4">
    <source>
        <dbReference type="Pfam" id="PF00535"/>
    </source>
</evidence>
<comment type="similarity">
    <text evidence="1">Belongs to the glycosyltransferase 2 family.</text>
</comment>
<name>A0A2M7UIX2_9BACT</name>
<dbReference type="InterPro" id="IPR001173">
    <property type="entry name" value="Glyco_trans_2-like"/>
</dbReference>
<reference evidence="6" key="1">
    <citation type="submission" date="2017-09" db="EMBL/GenBank/DDBJ databases">
        <title>Depth-based differentiation of microbial function through sediment-hosted aquifers and enrichment of novel symbionts in the deep terrestrial subsurface.</title>
        <authorList>
            <person name="Probst A.J."/>
            <person name="Ladd B."/>
            <person name="Jarett J.K."/>
            <person name="Geller-Mcgrath D.E."/>
            <person name="Sieber C.M.K."/>
            <person name="Emerson J.B."/>
            <person name="Anantharaman K."/>
            <person name="Thomas B.C."/>
            <person name="Malmstrom R."/>
            <person name="Stieglmeier M."/>
            <person name="Klingl A."/>
            <person name="Woyke T."/>
            <person name="Ryan C.M."/>
            <person name="Banfield J.F."/>
        </authorList>
    </citation>
    <scope>NUCLEOTIDE SEQUENCE [LARGE SCALE GENOMIC DNA]</scope>
</reference>
<accession>A0A2M7UIX2</accession>
<dbReference type="GO" id="GO:0016757">
    <property type="term" value="F:glycosyltransferase activity"/>
    <property type="evidence" value="ECO:0007669"/>
    <property type="project" value="UniProtKB-KW"/>
</dbReference>
<keyword evidence="3 5" id="KW-0808">Transferase</keyword>
<sequence length="147" mass="16317">MFKPLVSIIIPNLNGEKFLEDCLESLREQTCRNFEIILIDNGSTDNSVSRAKKFFPEVKIIKNQENLGFAKANNQGFEISKGEYIATLNNDTVVDRNWLKELVAVAEKDENIGMVASKILLAKEGNKIDSVGVNIALDGMTKQRGGL</sequence>
<feature type="domain" description="Glycosyltransferase 2-like" evidence="4">
    <location>
        <begin position="7"/>
        <end position="115"/>
    </location>
</feature>
<evidence type="ECO:0000313" key="5">
    <source>
        <dbReference type="EMBL" id="PIZ71178.1"/>
    </source>
</evidence>
<dbReference type="InterPro" id="IPR029044">
    <property type="entry name" value="Nucleotide-diphossugar_trans"/>
</dbReference>
<dbReference type="EMBL" id="PFOG01000065">
    <property type="protein sequence ID" value="PIZ71178.1"/>
    <property type="molecule type" value="Genomic_DNA"/>
</dbReference>
<dbReference type="Gene3D" id="3.90.550.10">
    <property type="entry name" value="Spore Coat Polysaccharide Biosynthesis Protein SpsA, Chain A"/>
    <property type="match status" value="1"/>
</dbReference>
<evidence type="ECO:0000256" key="2">
    <source>
        <dbReference type="ARBA" id="ARBA00022676"/>
    </source>
</evidence>
<organism evidence="5 6">
    <name type="scientific">Candidatus Portnoybacteria bacterium CG_4_10_14_0_2_um_filter_44_20</name>
    <dbReference type="NCBI Taxonomy" id="1974799"/>
    <lineage>
        <taxon>Bacteria</taxon>
        <taxon>Candidatus Portnoyibacteriota</taxon>
    </lineage>
</organism>
<dbReference type="SUPFAM" id="SSF53448">
    <property type="entry name" value="Nucleotide-diphospho-sugar transferases"/>
    <property type="match status" value="1"/>
</dbReference>
<gene>
    <name evidence="5" type="ORF">COY11_01685</name>
</gene>
<evidence type="ECO:0000256" key="3">
    <source>
        <dbReference type="ARBA" id="ARBA00022679"/>
    </source>
</evidence>